<organism evidence="6 7">
    <name type="scientific">Halobacillus naozhouensis</name>
    <dbReference type="NCBI Taxonomy" id="554880"/>
    <lineage>
        <taxon>Bacteria</taxon>
        <taxon>Bacillati</taxon>
        <taxon>Bacillota</taxon>
        <taxon>Bacilli</taxon>
        <taxon>Bacillales</taxon>
        <taxon>Bacillaceae</taxon>
        <taxon>Halobacillus</taxon>
    </lineage>
</organism>
<dbReference type="Pfam" id="PF03816">
    <property type="entry name" value="LytR_cpsA_psr"/>
    <property type="match status" value="1"/>
</dbReference>
<evidence type="ECO:0000313" key="6">
    <source>
        <dbReference type="EMBL" id="WFT73792.1"/>
    </source>
</evidence>
<keyword evidence="3" id="KW-0735">Signal-anchor</keyword>
<evidence type="ECO:0000256" key="2">
    <source>
        <dbReference type="ARBA" id="ARBA00022692"/>
    </source>
</evidence>
<keyword evidence="7" id="KW-1185">Reference proteome</keyword>
<keyword evidence="4" id="KW-1133">Transmembrane helix</keyword>
<dbReference type="RefSeq" id="WP_283075799.1">
    <property type="nucleotide sequence ID" value="NZ_CP121671.1"/>
</dbReference>
<dbReference type="EMBL" id="CP121671">
    <property type="protein sequence ID" value="WFT73792.1"/>
    <property type="molecule type" value="Genomic_DNA"/>
</dbReference>
<gene>
    <name evidence="6" type="ORF">P9989_15650</name>
</gene>
<dbReference type="Proteomes" id="UP001221597">
    <property type="component" value="Chromosome"/>
</dbReference>
<evidence type="ECO:0000256" key="4">
    <source>
        <dbReference type="ARBA" id="ARBA00022989"/>
    </source>
</evidence>
<dbReference type="InterPro" id="IPR050922">
    <property type="entry name" value="LytR/CpsA/Psr_CW_biosynth"/>
</dbReference>
<dbReference type="Gene3D" id="3.40.630.190">
    <property type="entry name" value="LCP protein"/>
    <property type="match status" value="1"/>
</dbReference>
<dbReference type="InterPro" id="IPR004474">
    <property type="entry name" value="LytR_CpsA_psr"/>
</dbReference>
<keyword evidence="4" id="KW-0472">Membrane</keyword>
<feature type="domain" description="Cell envelope-related transcriptional attenuator" evidence="5">
    <location>
        <begin position="90"/>
        <end position="238"/>
    </location>
</feature>
<name>A0ABY8IVH5_9BACI</name>
<sequence length="341" mass="37739">MKGSKLKIFLWSFGAVLLIFVGATVGYAAFLTDKAREVAKESHDTLERGGKSDMRTESVQPEFDNTSILFIGVDDSKTRSNGNPAGHTSRSDALVLATFNDEEKSIKLLSIPRDSYVYIPEVGYRDKITHAHAFGGTDATVKTVENFLDVPVDYYVRLNFNSFIEVINALGGVKFNVPFALTEQNSKDTEGSIHLEEGLQTVSGEEALALVRSRQYDSDLARGERQMQMIEAIIDKASQAGSITNYSKVIESIGNNLKTNLTFSEMTAYKDYVLQQDGLDFDEMQLNGKGTYIDGVWYYKVNQTSLLNVQNSLQAHLGVNQSSNNNAFAGDDREDSSNSIR</sequence>
<dbReference type="NCBIfam" id="TIGR00350">
    <property type="entry name" value="lytR_cpsA_psr"/>
    <property type="match status" value="1"/>
</dbReference>
<dbReference type="PANTHER" id="PTHR33392:SF3">
    <property type="entry name" value="POLYISOPRENYL-TEICHOIC ACID--PEPTIDOGLYCAN TEICHOIC ACID TRANSFERASE TAGT"/>
    <property type="match status" value="1"/>
</dbReference>
<comment type="similarity">
    <text evidence="1">Belongs to the LytR/CpsA/Psr (LCP) family.</text>
</comment>
<protein>
    <submittedName>
        <fullName evidence="6">LCP family protein</fullName>
    </submittedName>
</protein>
<evidence type="ECO:0000259" key="5">
    <source>
        <dbReference type="Pfam" id="PF03816"/>
    </source>
</evidence>
<keyword evidence="2" id="KW-0812">Transmembrane</keyword>
<proteinExistence type="inferred from homology"/>
<evidence type="ECO:0000256" key="3">
    <source>
        <dbReference type="ARBA" id="ARBA00022968"/>
    </source>
</evidence>
<accession>A0ABY8IVH5</accession>
<reference evidence="6 7" key="1">
    <citation type="submission" date="2023-04" db="EMBL/GenBank/DDBJ databases">
        <title>Genome sequence of Halobacillus naozhouensis KACC 21980.</title>
        <authorList>
            <person name="Kim S."/>
            <person name="Heo J."/>
            <person name="Kwon S.-W."/>
        </authorList>
    </citation>
    <scope>NUCLEOTIDE SEQUENCE [LARGE SCALE GENOMIC DNA]</scope>
    <source>
        <strain evidence="6 7">KCTC 13234</strain>
    </source>
</reference>
<dbReference type="PANTHER" id="PTHR33392">
    <property type="entry name" value="POLYISOPRENYL-TEICHOIC ACID--PEPTIDOGLYCAN TEICHOIC ACID TRANSFERASE TAGU"/>
    <property type="match status" value="1"/>
</dbReference>
<evidence type="ECO:0000256" key="1">
    <source>
        <dbReference type="ARBA" id="ARBA00006068"/>
    </source>
</evidence>
<evidence type="ECO:0000313" key="7">
    <source>
        <dbReference type="Proteomes" id="UP001221597"/>
    </source>
</evidence>